<dbReference type="Pfam" id="PF00326">
    <property type="entry name" value="Peptidase_S9"/>
    <property type="match status" value="1"/>
</dbReference>
<dbReference type="SUPFAM" id="SSF82171">
    <property type="entry name" value="DPP6 N-terminal domain-like"/>
    <property type="match status" value="1"/>
</dbReference>
<dbReference type="SUPFAM" id="SSF53474">
    <property type="entry name" value="alpha/beta-Hydrolases"/>
    <property type="match status" value="1"/>
</dbReference>
<dbReference type="AlphaFoldDB" id="A0A9D5K0B1"/>
<reference evidence="2" key="1">
    <citation type="submission" date="2019-11" db="EMBL/GenBank/DDBJ databases">
        <title>Microbial mats filling the niche in hypersaline microbial mats.</title>
        <authorList>
            <person name="Wong H.L."/>
            <person name="Macleod F.I."/>
            <person name="White R.A. III"/>
            <person name="Burns B.P."/>
        </authorList>
    </citation>
    <scope>NUCLEOTIDE SEQUENCE</scope>
    <source>
        <strain evidence="2">Rbin_158</strain>
    </source>
</reference>
<evidence type="ECO:0000259" key="1">
    <source>
        <dbReference type="Pfam" id="PF00326"/>
    </source>
</evidence>
<comment type="caution">
    <text evidence="2">The sequence shown here is derived from an EMBL/GenBank/DDBJ whole genome shotgun (WGS) entry which is preliminary data.</text>
</comment>
<dbReference type="Proteomes" id="UP000649604">
    <property type="component" value="Unassembled WGS sequence"/>
</dbReference>
<protein>
    <submittedName>
        <fullName evidence="2">Prolyl oligopeptidase family serine peptidase</fullName>
    </submittedName>
</protein>
<dbReference type="EMBL" id="WJJP01000731">
    <property type="protein sequence ID" value="MBD3327423.1"/>
    <property type="molecule type" value="Genomic_DNA"/>
</dbReference>
<evidence type="ECO:0000313" key="3">
    <source>
        <dbReference type="Proteomes" id="UP000649604"/>
    </source>
</evidence>
<dbReference type="GO" id="GO:0006508">
    <property type="term" value="P:proteolysis"/>
    <property type="evidence" value="ECO:0007669"/>
    <property type="project" value="InterPro"/>
</dbReference>
<dbReference type="Gene3D" id="2.120.10.30">
    <property type="entry name" value="TolB, C-terminal domain"/>
    <property type="match status" value="1"/>
</dbReference>
<gene>
    <name evidence="2" type="ORF">GF339_22750</name>
</gene>
<name>A0A9D5K0B1_9BACT</name>
<organism evidence="2 3">
    <name type="scientific">candidate division KSB3 bacterium</name>
    <dbReference type="NCBI Taxonomy" id="2044937"/>
    <lineage>
        <taxon>Bacteria</taxon>
        <taxon>candidate division KSB3</taxon>
    </lineage>
</organism>
<dbReference type="InterPro" id="IPR029058">
    <property type="entry name" value="AB_hydrolase_fold"/>
</dbReference>
<accession>A0A9D5K0B1</accession>
<dbReference type="InterPro" id="IPR001375">
    <property type="entry name" value="Peptidase_S9_cat"/>
</dbReference>
<feature type="domain" description="Peptidase S9 prolyl oligopeptidase catalytic" evidence="1">
    <location>
        <begin position="423"/>
        <end position="627"/>
    </location>
</feature>
<dbReference type="InterPro" id="IPR050585">
    <property type="entry name" value="Xaa-Pro_dipeptidyl-ppase/CocE"/>
</dbReference>
<dbReference type="PANTHER" id="PTHR43056:SF5">
    <property type="entry name" value="PEPTIDASE S9 PROLYL OLIGOPEPTIDASE CATALYTIC DOMAIN-CONTAINING PROTEIN"/>
    <property type="match status" value="1"/>
</dbReference>
<evidence type="ECO:0000313" key="2">
    <source>
        <dbReference type="EMBL" id="MBD3327423.1"/>
    </source>
</evidence>
<dbReference type="InterPro" id="IPR011659">
    <property type="entry name" value="WD40"/>
</dbReference>
<dbReference type="GO" id="GO:0008236">
    <property type="term" value="F:serine-type peptidase activity"/>
    <property type="evidence" value="ECO:0007669"/>
    <property type="project" value="InterPro"/>
</dbReference>
<dbReference type="Pfam" id="PF07676">
    <property type="entry name" value="PD40"/>
    <property type="match status" value="1"/>
</dbReference>
<dbReference type="InterPro" id="IPR011042">
    <property type="entry name" value="6-blade_b-propeller_TolB-like"/>
</dbReference>
<dbReference type="Gene3D" id="3.40.50.1820">
    <property type="entry name" value="alpha/beta hydrolase"/>
    <property type="match status" value="1"/>
</dbReference>
<dbReference type="PANTHER" id="PTHR43056">
    <property type="entry name" value="PEPTIDASE S9 PROLYL OLIGOPEPTIDASE"/>
    <property type="match status" value="1"/>
</dbReference>
<sequence>MNQTHTAPYGAWKSPITSDLIAAGTIRLGQIVLDHGAIYWLEMRPAEGGRYVIVRQTPDGHVTDMTPPPLNARTRVHEYGGGAFTVAQGTIYFSNFSDQRLYRQTNDSEPQPITPEQDMRYADGVVDSRRNRLIYVREDHTASDRDPVNTIVSLDPNVNNGGHILVAGHDFYSSPHISPDGNHLAWLSWDHPNMPWDGTELWGGTFQDDGSLGQIVKIAGGRTESIFQPQWSPDGFLYFISDRTGWWNVYRWQSGRIEAVYPLEAEFGKPHWIFGQSTYGFRSSDQLICAYNTQGTWQLAELTISRRQLLPFEIPYTAIDHVQVAGEHVLFLGGSPTEATSVVRLDLTTKQTEVLRRSTSLEINQGYISEPETLEFPTERGLTAYGFFYAPYNKDYAAPADERPPLLVISHGGPTAATSTTLNFSTQYWTSRGFAVLDVNYGGSTGYGRAYRERLREQWGVVDVDDCINGAHYLVKAGKVDGARLAIRGGSAGGYTTLCALTFRDVFHVGASYFGVSDAMALAQETHKFESRYLDSLIGPLPEHRERYRARSPLYFTERLSCPIIFLQGLDDKIVPPNQAEMMVEALRAKGLPVAYITFEGEQHGFRQAHNIKRALDAELAFYAHIFHFSVADPIDPIPIENL</sequence>
<proteinExistence type="predicted"/>